<dbReference type="InterPro" id="IPR010696">
    <property type="entry name" value="DUF1272"/>
</dbReference>
<dbReference type="AlphaFoldDB" id="A0AAU7QIR4"/>
<dbReference type="EMBL" id="CP157948">
    <property type="protein sequence ID" value="XBS89299.1"/>
    <property type="molecule type" value="Genomic_DNA"/>
</dbReference>
<proteinExistence type="predicted"/>
<evidence type="ECO:0000313" key="1">
    <source>
        <dbReference type="EMBL" id="XBS89299.1"/>
    </source>
</evidence>
<organism evidence="1">
    <name type="scientific">Rhodanobacter sp. IGA1.0</name>
    <dbReference type="NCBI Taxonomy" id="3158582"/>
    <lineage>
        <taxon>Bacteria</taxon>
        <taxon>Pseudomonadati</taxon>
        <taxon>Pseudomonadota</taxon>
        <taxon>Gammaproteobacteria</taxon>
        <taxon>Lysobacterales</taxon>
        <taxon>Rhodanobacteraceae</taxon>
        <taxon>Rhodanobacter</taxon>
    </lineage>
</organism>
<accession>A0AAU7QIR4</accession>
<reference evidence="1" key="1">
    <citation type="submission" date="2024-06" db="EMBL/GenBank/DDBJ databases">
        <authorList>
            <person name="Sun Y."/>
        </authorList>
    </citation>
    <scope>NUCLEOTIDE SEQUENCE</scope>
    <source>
        <strain evidence="1">IGA1.0</strain>
    </source>
</reference>
<sequence length="82" mass="8709">MLQMRPNCECCDRDLPAEAEGAMICSFECTFCAHCVEQVLHGTCPNCGGGFSPRPTRAAALLAKYPPSTERVTRPDGCASAG</sequence>
<dbReference type="RefSeq" id="WP_007805590.1">
    <property type="nucleotide sequence ID" value="NZ_CP157948.1"/>
</dbReference>
<name>A0AAU7QIR4_9GAMM</name>
<dbReference type="Pfam" id="PF06906">
    <property type="entry name" value="DUF1272"/>
    <property type="match status" value="1"/>
</dbReference>
<protein>
    <submittedName>
        <fullName evidence="1">DUF1272 domain-containing protein</fullName>
    </submittedName>
</protein>
<gene>
    <name evidence="1" type="ORF">ABNK63_12980</name>
</gene>